<evidence type="ECO:0000256" key="8">
    <source>
        <dbReference type="ARBA" id="ARBA00023098"/>
    </source>
</evidence>
<comment type="pathway">
    <text evidence="1">Lipid metabolism; malonyl-CoA biosynthesis; malonyl-CoA from acetyl-CoA: step 1/1.</text>
</comment>
<dbReference type="PANTHER" id="PTHR42853:SF3">
    <property type="entry name" value="ACETYL-COENZYME A CARBOXYLASE CARBOXYL TRANSFERASE SUBUNIT ALPHA, CHLOROPLASTIC"/>
    <property type="match status" value="1"/>
</dbReference>
<evidence type="ECO:0000313" key="12">
    <source>
        <dbReference type="EMBL" id="EQD47956.1"/>
    </source>
</evidence>
<evidence type="ECO:0000256" key="3">
    <source>
        <dbReference type="ARBA" id="ARBA00022516"/>
    </source>
</evidence>
<keyword evidence="3" id="KW-0444">Lipid biosynthesis</keyword>
<keyword evidence="5" id="KW-0547">Nucleotide-binding</keyword>
<evidence type="ECO:0000256" key="9">
    <source>
        <dbReference type="ARBA" id="ARBA00023160"/>
    </source>
</evidence>
<evidence type="ECO:0000256" key="10">
    <source>
        <dbReference type="ARBA" id="ARBA00049152"/>
    </source>
</evidence>
<dbReference type="Gene3D" id="3.90.226.10">
    <property type="entry name" value="2-enoyl-CoA Hydratase, Chain A, domain 1"/>
    <property type="match status" value="1"/>
</dbReference>
<dbReference type="GO" id="GO:0016743">
    <property type="term" value="F:carboxyl- or carbamoyltransferase activity"/>
    <property type="evidence" value="ECO:0007669"/>
    <property type="project" value="InterPro"/>
</dbReference>
<sequence length="154" mass="16515">YPGVAAEERGQAWAIAQTLEAQLALPTPYLAVVIGEGGSGGALATLLADSVLVLEHAFLSVASPEAAAAILFRDAGQKQHAAAALRLEAANLLEWGIADEIVPEPPGGAHTDWDATAALLRPRLEERLRLITERGFDPARRRERYRRLDGLFEA</sequence>
<comment type="catalytic activity">
    <reaction evidence="10">
        <text>N(6)-carboxybiotinyl-L-lysyl-[protein] + acetyl-CoA = N(6)-biotinyl-L-lysyl-[protein] + malonyl-CoA</text>
        <dbReference type="Rhea" id="RHEA:54728"/>
        <dbReference type="Rhea" id="RHEA-COMP:10505"/>
        <dbReference type="Rhea" id="RHEA-COMP:10506"/>
        <dbReference type="ChEBI" id="CHEBI:57288"/>
        <dbReference type="ChEBI" id="CHEBI:57384"/>
        <dbReference type="ChEBI" id="CHEBI:83144"/>
        <dbReference type="ChEBI" id="CHEBI:83145"/>
        <dbReference type="EC" id="2.1.3.15"/>
    </reaction>
</comment>
<feature type="domain" description="CoA carboxyltransferase C-terminal" evidence="11">
    <location>
        <begin position="1"/>
        <end position="130"/>
    </location>
</feature>
<keyword evidence="8" id="KW-0443">Lipid metabolism</keyword>
<dbReference type="UniPathway" id="UPA00655">
    <property type="reaction ID" value="UER00711"/>
</dbReference>
<keyword evidence="6" id="KW-0276">Fatty acid metabolism</keyword>
<evidence type="ECO:0000256" key="7">
    <source>
        <dbReference type="ARBA" id="ARBA00022840"/>
    </source>
</evidence>
<dbReference type="InterPro" id="IPR011763">
    <property type="entry name" value="COA_CT_C"/>
</dbReference>
<dbReference type="GO" id="GO:2001295">
    <property type="term" value="P:malonyl-CoA biosynthetic process"/>
    <property type="evidence" value="ECO:0007669"/>
    <property type="project" value="UniProtKB-UniPathway"/>
</dbReference>
<dbReference type="GO" id="GO:0003989">
    <property type="term" value="F:acetyl-CoA carboxylase activity"/>
    <property type="evidence" value="ECO:0007669"/>
    <property type="project" value="InterPro"/>
</dbReference>
<dbReference type="InterPro" id="IPR029045">
    <property type="entry name" value="ClpP/crotonase-like_dom_sf"/>
</dbReference>
<reference evidence="12" key="2">
    <citation type="journal article" date="2014" name="ISME J.">
        <title>Microbial stratification in low pH oxic and suboxic macroscopic growths along an acid mine drainage.</title>
        <authorList>
            <person name="Mendez-Garcia C."/>
            <person name="Mesa V."/>
            <person name="Sprenger R.R."/>
            <person name="Richter M."/>
            <person name="Diez M.S."/>
            <person name="Solano J."/>
            <person name="Bargiela R."/>
            <person name="Golyshina O.V."/>
            <person name="Manteca A."/>
            <person name="Ramos J.L."/>
            <person name="Gallego J.R."/>
            <person name="Llorente I."/>
            <person name="Martins Dos Santos V.A."/>
            <person name="Jensen O.N."/>
            <person name="Pelaez A.I."/>
            <person name="Sanchez J."/>
            <person name="Ferrer M."/>
        </authorList>
    </citation>
    <scope>NUCLEOTIDE SEQUENCE</scope>
</reference>
<protein>
    <recommendedName>
        <fullName evidence="2">acetyl-CoA carboxytransferase</fullName>
        <ecNumber evidence="2">2.1.3.15</ecNumber>
    </recommendedName>
</protein>
<evidence type="ECO:0000256" key="2">
    <source>
        <dbReference type="ARBA" id="ARBA00011883"/>
    </source>
</evidence>
<comment type="caution">
    <text evidence="12">The sequence shown here is derived from an EMBL/GenBank/DDBJ whole genome shotgun (WGS) entry which is preliminary data.</text>
</comment>
<evidence type="ECO:0000256" key="6">
    <source>
        <dbReference type="ARBA" id="ARBA00022832"/>
    </source>
</evidence>
<name>T0ZI20_9ZZZZ</name>
<evidence type="ECO:0000256" key="4">
    <source>
        <dbReference type="ARBA" id="ARBA00022679"/>
    </source>
</evidence>
<accession>T0ZI20</accession>
<gene>
    <name evidence="12" type="ORF">B1A_14260</name>
</gene>
<keyword evidence="7" id="KW-0067">ATP-binding</keyword>
<organism evidence="12">
    <name type="scientific">mine drainage metagenome</name>
    <dbReference type="NCBI Taxonomy" id="410659"/>
    <lineage>
        <taxon>unclassified sequences</taxon>
        <taxon>metagenomes</taxon>
        <taxon>ecological metagenomes</taxon>
    </lineage>
</organism>
<dbReference type="AlphaFoldDB" id="T0ZI20"/>
<dbReference type="EMBL" id="AUZX01010464">
    <property type="protein sequence ID" value="EQD47956.1"/>
    <property type="molecule type" value="Genomic_DNA"/>
</dbReference>
<dbReference type="InterPro" id="IPR001095">
    <property type="entry name" value="Acetyl_CoA_COase_a_su"/>
</dbReference>
<dbReference type="Pfam" id="PF03255">
    <property type="entry name" value="ACCA"/>
    <property type="match status" value="1"/>
</dbReference>
<evidence type="ECO:0000256" key="1">
    <source>
        <dbReference type="ARBA" id="ARBA00004956"/>
    </source>
</evidence>
<keyword evidence="4 12" id="KW-0808">Transferase</keyword>
<keyword evidence="9" id="KW-0275">Fatty acid biosynthesis</keyword>
<dbReference type="PRINTS" id="PR01069">
    <property type="entry name" value="ACCCTRFRASEA"/>
</dbReference>
<dbReference type="EC" id="2.1.3.15" evidence="2"/>
<dbReference type="GO" id="GO:0006633">
    <property type="term" value="P:fatty acid biosynthetic process"/>
    <property type="evidence" value="ECO:0007669"/>
    <property type="project" value="UniProtKB-KW"/>
</dbReference>
<reference evidence="12" key="1">
    <citation type="submission" date="2013-08" db="EMBL/GenBank/DDBJ databases">
        <authorList>
            <person name="Mendez C."/>
            <person name="Richter M."/>
            <person name="Ferrer M."/>
            <person name="Sanchez J."/>
        </authorList>
    </citation>
    <scope>NUCLEOTIDE SEQUENCE</scope>
</reference>
<dbReference type="GO" id="GO:0005524">
    <property type="term" value="F:ATP binding"/>
    <property type="evidence" value="ECO:0007669"/>
    <property type="project" value="UniProtKB-KW"/>
</dbReference>
<proteinExistence type="predicted"/>
<dbReference type="GO" id="GO:0009317">
    <property type="term" value="C:acetyl-CoA carboxylase complex"/>
    <property type="evidence" value="ECO:0007669"/>
    <property type="project" value="InterPro"/>
</dbReference>
<dbReference type="PROSITE" id="PS50989">
    <property type="entry name" value="COA_CT_CTER"/>
    <property type="match status" value="1"/>
</dbReference>
<evidence type="ECO:0000256" key="5">
    <source>
        <dbReference type="ARBA" id="ARBA00022741"/>
    </source>
</evidence>
<dbReference type="SUPFAM" id="SSF52096">
    <property type="entry name" value="ClpP/crotonase"/>
    <property type="match status" value="1"/>
</dbReference>
<dbReference type="PANTHER" id="PTHR42853">
    <property type="entry name" value="ACETYL-COENZYME A CARBOXYLASE CARBOXYL TRANSFERASE SUBUNIT ALPHA"/>
    <property type="match status" value="1"/>
</dbReference>
<feature type="non-terminal residue" evidence="12">
    <location>
        <position position="1"/>
    </location>
</feature>
<evidence type="ECO:0000259" key="11">
    <source>
        <dbReference type="PROSITE" id="PS50989"/>
    </source>
</evidence>